<proteinExistence type="predicted"/>
<dbReference type="Gene3D" id="3.40.50.360">
    <property type="match status" value="1"/>
</dbReference>
<name>A0ABR5PPM3_9LACO</name>
<accession>A0ABR5PPM3</accession>
<dbReference type="InterPro" id="IPR029039">
    <property type="entry name" value="Flavoprotein-like_sf"/>
</dbReference>
<dbReference type="EMBL" id="AZGN01000052">
    <property type="protein sequence ID" value="KRM31754.1"/>
    <property type="molecule type" value="Genomic_DNA"/>
</dbReference>
<protein>
    <submittedName>
        <fullName evidence="1">Uncharacterized protein</fullName>
    </submittedName>
</protein>
<dbReference type="GeneID" id="75117585"/>
<dbReference type="RefSeq" id="WP_057811446.1">
    <property type="nucleotide sequence ID" value="NZ_AZGN01000052.1"/>
</dbReference>
<comment type="caution">
    <text evidence="1">The sequence shown here is derived from an EMBL/GenBank/DDBJ whole genome shotgun (WGS) entry which is preliminary data.</text>
</comment>
<dbReference type="Proteomes" id="UP000051735">
    <property type="component" value="Unassembled WGS sequence"/>
</dbReference>
<evidence type="ECO:0000313" key="2">
    <source>
        <dbReference type="Proteomes" id="UP000051735"/>
    </source>
</evidence>
<organism evidence="1 2">
    <name type="scientific">Lactobacillus intestinalis DSM 6629</name>
    <dbReference type="NCBI Taxonomy" id="1423761"/>
    <lineage>
        <taxon>Bacteria</taxon>
        <taxon>Bacillati</taxon>
        <taxon>Bacillota</taxon>
        <taxon>Bacilli</taxon>
        <taxon>Lactobacillales</taxon>
        <taxon>Lactobacillaceae</taxon>
        <taxon>Lactobacillus</taxon>
    </lineage>
</organism>
<sequence length="94" mass="10619">MKAANRERIQNDPPERVMVLPDLSQHDLVCLGYQTWTMILSQPMRAFLLQYGSQFSNKKIAPFLSEGGYGPVSNCSMKLLLKMVVDKSDAEVEI</sequence>
<gene>
    <name evidence="1" type="ORF">FC44_GL000453</name>
</gene>
<reference evidence="1 2" key="1">
    <citation type="journal article" date="2015" name="Genome Announc.">
        <title>Expanding the biotechnology potential of lactobacilli through comparative genomics of 213 strains and associated genera.</title>
        <authorList>
            <person name="Sun Z."/>
            <person name="Harris H.M."/>
            <person name="McCann A."/>
            <person name="Guo C."/>
            <person name="Argimon S."/>
            <person name="Zhang W."/>
            <person name="Yang X."/>
            <person name="Jeffery I.B."/>
            <person name="Cooney J.C."/>
            <person name="Kagawa T.F."/>
            <person name="Liu W."/>
            <person name="Song Y."/>
            <person name="Salvetti E."/>
            <person name="Wrobel A."/>
            <person name="Rasinkangas P."/>
            <person name="Parkhill J."/>
            <person name="Rea M.C."/>
            <person name="O'Sullivan O."/>
            <person name="Ritari J."/>
            <person name="Douillard F.P."/>
            <person name="Paul Ross R."/>
            <person name="Yang R."/>
            <person name="Briner A.E."/>
            <person name="Felis G.E."/>
            <person name="de Vos W.M."/>
            <person name="Barrangou R."/>
            <person name="Klaenhammer T.R."/>
            <person name="Caufield P.W."/>
            <person name="Cui Y."/>
            <person name="Zhang H."/>
            <person name="O'Toole P.W."/>
        </authorList>
    </citation>
    <scope>NUCLEOTIDE SEQUENCE [LARGE SCALE GENOMIC DNA]</scope>
    <source>
        <strain evidence="1 2">DSM 6629</strain>
    </source>
</reference>
<dbReference type="SUPFAM" id="SSF52218">
    <property type="entry name" value="Flavoproteins"/>
    <property type="match status" value="1"/>
</dbReference>
<keyword evidence="2" id="KW-1185">Reference proteome</keyword>
<evidence type="ECO:0000313" key="1">
    <source>
        <dbReference type="EMBL" id="KRM31754.1"/>
    </source>
</evidence>